<comment type="caution">
    <text evidence="1">The sequence shown here is derived from an EMBL/GenBank/DDBJ whole genome shotgun (WGS) entry which is preliminary data.</text>
</comment>
<sequence>MTWLGEKEDAIFLGQSVCYPGNAMFKTLSGVPDEKKIELPVAEEMQMGMSLGLALTGKTVISIYPRFDFLLLAVNQLVNHLDKLEDFTHGEYKAKVIIRVGIGSKSPMYPGVQHCGDYTNAFGELLKNILIWKLPSPLLITSVYEEAYNAQGSTLIVEDMGLYGSE</sequence>
<accession>A0A0F9M0G6</accession>
<dbReference type="SUPFAM" id="SSF52518">
    <property type="entry name" value="Thiamin diphosphate-binding fold (THDP-binding)"/>
    <property type="match status" value="1"/>
</dbReference>
<protein>
    <submittedName>
        <fullName evidence="1">Uncharacterized protein</fullName>
    </submittedName>
</protein>
<gene>
    <name evidence="1" type="ORF">LCGC14_1214880</name>
</gene>
<dbReference type="EMBL" id="LAZR01006349">
    <property type="protein sequence ID" value="KKM92796.1"/>
    <property type="molecule type" value="Genomic_DNA"/>
</dbReference>
<dbReference type="InterPro" id="IPR029061">
    <property type="entry name" value="THDP-binding"/>
</dbReference>
<evidence type="ECO:0000313" key="1">
    <source>
        <dbReference type="EMBL" id="KKM92796.1"/>
    </source>
</evidence>
<dbReference type="AlphaFoldDB" id="A0A0F9M0G6"/>
<proteinExistence type="predicted"/>
<organism evidence="1">
    <name type="scientific">marine sediment metagenome</name>
    <dbReference type="NCBI Taxonomy" id="412755"/>
    <lineage>
        <taxon>unclassified sequences</taxon>
        <taxon>metagenomes</taxon>
        <taxon>ecological metagenomes</taxon>
    </lineage>
</organism>
<dbReference type="Gene3D" id="3.40.50.970">
    <property type="match status" value="1"/>
</dbReference>
<reference evidence="1" key="1">
    <citation type="journal article" date="2015" name="Nature">
        <title>Complex archaea that bridge the gap between prokaryotes and eukaryotes.</title>
        <authorList>
            <person name="Spang A."/>
            <person name="Saw J.H."/>
            <person name="Jorgensen S.L."/>
            <person name="Zaremba-Niedzwiedzka K."/>
            <person name="Martijn J."/>
            <person name="Lind A.E."/>
            <person name="van Eijk R."/>
            <person name="Schleper C."/>
            <person name="Guy L."/>
            <person name="Ettema T.J."/>
        </authorList>
    </citation>
    <scope>NUCLEOTIDE SEQUENCE</scope>
</reference>
<name>A0A0F9M0G6_9ZZZZ</name>